<dbReference type="EMBL" id="FOHW01000011">
    <property type="protein sequence ID" value="SET35733.1"/>
    <property type="molecule type" value="Genomic_DNA"/>
</dbReference>
<organism evidence="2 3">
    <name type="scientific">Pseudomonas graminis</name>
    <dbReference type="NCBI Taxonomy" id="158627"/>
    <lineage>
        <taxon>Bacteria</taxon>
        <taxon>Pseudomonadati</taxon>
        <taxon>Pseudomonadota</taxon>
        <taxon>Gammaproteobacteria</taxon>
        <taxon>Pseudomonadales</taxon>
        <taxon>Pseudomonadaceae</taxon>
        <taxon>Pseudomonas</taxon>
    </lineage>
</organism>
<gene>
    <name evidence="2" type="ORF">SAMN05216197_111103</name>
</gene>
<accession>A0A1I0DU40</accession>
<evidence type="ECO:0000313" key="2">
    <source>
        <dbReference type="EMBL" id="SET35733.1"/>
    </source>
</evidence>
<feature type="region of interest" description="Disordered" evidence="1">
    <location>
        <begin position="28"/>
        <end position="53"/>
    </location>
</feature>
<dbReference type="Proteomes" id="UP000182332">
    <property type="component" value="Unassembled WGS sequence"/>
</dbReference>
<evidence type="ECO:0000313" key="3">
    <source>
        <dbReference type="Proteomes" id="UP000182332"/>
    </source>
</evidence>
<protein>
    <submittedName>
        <fullName evidence="2">Uncharacterized protein</fullName>
    </submittedName>
</protein>
<reference evidence="2 3" key="1">
    <citation type="submission" date="2016-10" db="EMBL/GenBank/DDBJ databases">
        <authorList>
            <person name="de Groot N.N."/>
        </authorList>
    </citation>
    <scope>NUCLEOTIDE SEQUENCE [LARGE SCALE GENOMIC DNA]</scope>
    <source>
        <strain evidence="2 3">DSM 11363</strain>
    </source>
</reference>
<dbReference type="AlphaFoldDB" id="A0A1I0DU40"/>
<feature type="compositionally biased region" description="Polar residues" evidence="1">
    <location>
        <begin position="28"/>
        <end position="45"/>
    </location>
</feature>
<sequence>MHCSRYPVINQFARNLAKSLTDFAAAEPSNQSTNYSAAKNAQPTQGGYKHGDAKVGKRIGPCGWAG</sequence>
<name>A0A1I0DU40_9PSED</name>
<evidence type="ECO:0000256" key="1">
    <source>
        <dbReference type="SAM" id="MobiDB-lite"/>
    </source>
</evidence>
<proteinExistence type="predicted"/>